<dbReference type="InterPro" id="IPR050649">
    <property type="entry name" value="Paired_Homeobox_TFs"/>
</dbReference>
<dbReference type="InterPro" id="IPR009057">
    <property type="entry name" value="Homeodomain-like_sf"/>
</dbReference>
<dbReference type="Gene3D" id="1.10.10.60">
    <property type="entry name" value="Homeodomain-like"/>
    <property type="match status" value="1"/>
</dbReference>
<dbReference type="STRING" id="418985.A0A1V9X6G2"/>
<keyword evidence="2 3" id="KW-0371">Homeobox</keyword>
<dbReference type="CDD" id="cd00086">
    <property type="entry name" value="homeodomain"/>
    <property type="match status" value="1"/>
</dbReference>
<reference evidence="5 6" key="1">
    <citation type="journal article" date="2017" name="Gigascience">
        <title>Draft genome of the honey bee ectoparasitic mite, Tropilaelaps mercedesae, is shaped by the parasitic life history.</title>
        <authorList>
            <person name="Dong X."/>
            <person name="Armstrong S.D."/>
            <person name="Xia D."/>
            <person name="Makepeace B.L."/>
            <person name="Darby A.C."/>
            <person name="Kadowaki T."/>
        </authorList>
    </citation>
    <scope>NUCLEOTIDE SEQUENCE [LARGE SCALE GENOMIC DNA]</scope>
    <source>
        <strain evidence="5">Wuxi-XJTLU</strain>
    </source>
</reference>
<dbReference type="PROSITE" id="PS50071">
    <property type="entry name" value="HOMEOBOX_2"/>
    <property type="match status" value="1"/>
</dbReference>
<evidence type="ECO:0000256" key="3">
    <source>
        <dbReference type="RuleBase" id="RU000682"/>
    </source>
</evidence>
<dbReference type="InterPro" id="IPR001356">
    <property type="entry name" value="HD"/>
</dbReference>
<dbReference type="PANTHER" id="PTHR24329:SF543">
    <property type="entry name" value="FI01017P-RELATED"/>
    <property type="match status" value="1"/>
</dbReference>
<keyword evidence="2 3" id="KW-0539">Nucleus</keyword>
<evidence type="ECO:0000313" key="5">
    <source>
        <dbReference type="EMBL" id="OQR69084.1"/>
    </source>
</evidence>
<dbReference type="EMBL" id="MNPL01022134">
    <property type="protein sequence ID" value="OQR69084.1"/>
    <property type="molecule type" value="Genomic_DNA"/>
</dbReference>
<dbReference type="GO" id="GO:0005634">
    <property type="term" value="C:nucleus"/>
    <property type="evidence" value="ECO:0007669"/>
    <property type="project" value="UniProtKB-SubCell"/>
</dbReference>
<dbReference type="InParanoid" id="A0A1V9X6G2"/>
<dbReference type="GO" id="GO:0000977">
    <property type="term" value="F:RNA polymerase II transcription regulatory region sequence-specific DNA binding"/>
    <property type="evidence" value="ECO:0007669"/>
    <property type="project" value="TreeGrafter"/>
</dbReference>
<dbReference type="Pfam" id="PF00046">
    <property type="entry name" value="Homeodomain"/>
    <property type="match status" value="1"/>
</dbReference>
<evidence type="ECO:0000259" key="4">
    <source>
        <dbReference type="PROSITE" id="PS50071"/>
    </source>
</evidence>
<feature type="domain" description="Homeobox" evidence="4">
    <location>
        <begin position="67"/>
        <end position="119"/>
    </location>
</feature>
<organism evidence="5 6">
    <name type="scientific">Tropilaelaps mercedesae</name>
    <dbReference type="NCBI Taxonomy" id="418985"/>
    <lineage>
        <taxon>Eukaryota</taxon>
        <taxon>Metazoa</taxon>
        <taxon>Ecdysozoa</taxon>
        <taxon>Arthropoda</taxon>
        <taxon>Chelicerata</taxon>
        <taxon>Arachnida</taxon>
        <taxon>Acari</taxon>
        <taxon>Parasitiformes</taxon>
        <taxon>Mesostigmata</taxon>
        <taxon>Gamasina</taxon>
        <taxon>Dermanyssoidea</taxon>
        <taxon>Laelapidae</taxon>
        <taxon>Tropilaelaps</taxon>
    </lineage>
</organism>
<comment type="subcellular location">
    <subcellularLocation>
        <location evidence="1 2 3">Nucleus</location>
    </subcellularLocation>
</comment>
<gene>
    <name evidence="5" type="ORF">BIW11_12489</name>
</gene>
<dbReference type="PANTHER" id="PTHR24329">
    <property type="entry name" value="HOMEOBOX PROTEIN ARISTALESS"/>
    <property type="match status" value="1"/>
</dbReference>
<dbReference type="GO" id="GO:0000981">
    <property type="term" value="F:DNA-binding transcription factor activity, RNA polymerase II-specific"/>
    <property type="evidence" value="ECO:0007669"/>
    <property type="project" value="TreeGrafter"/>
</dbReference>
<sequence length="119" mass="13450">MSETKERPANRRPWEDIDDHEISVVSGYGLGLRLGAAGLDCPTRVPANGSVVVPGRSLGHVAVEPRRKQRRYRTTFSAEQLDQLEKAFAHSHYPDVFTRYVVIRRLIVDKPERDAKIVA</sequence>
<evidence type="ECO:0000256" key="1">
    <source>
        <dbReference type="ARBA" id="ARBA00004123"/>
    </source>
</evidence>
<keyword evidence="6" id="KW-1185">Reference proteome</keyword>
<proteinExistence type="predicted"/>
<dbReference type="Proteomes" id="UP000192247">
    <property type="component" value="Unassembled WGS sequence"/>
</dbReference>
<protein>
    <recommendedName>
        <fullName evidence="4">Homeobox domain-containing protein</fullName>
    </recommendedName>
</protein>
<name>A0A1V9X6G2_9ACAR</name>
<comment type="caution">
    <text evidence="5">The sequence shown here is derived from an EMBL/GenBank/DDBJ whole genome shotgun (WGS) entry which is preliminary data.</text>
</comment>
<evidence type="ECO:0000256" key="2">
    <source>
        <dbReference type="PROSITE-ProRule" id="PRU00108"/>
    </source>
</evidence>
<dbReference type="SUPFAM" id="SSF46689">
    <property type="entry name" value="Homeodomain-like"/>
    <property type="match status" value="1"/>
</dbReference>
<evidence type="ECO:0000313" key="6">
    <source>
        <dbReference type="Proteomes" id="UP000192247"/>
    </source>
</evidence>
<dbReference type="OrthoDB" id="6162665at2759"/>
<dbReference type="AlphaFoldDB" id="A0A1V9X6G2"/>
<accession>A0A1V9X6G2</accession>
<keyword evidence="2 3" id="KW-0238">DNA-binding</keyword>